<keyword evidence="5" id="KW-1185">Reference proteome</keyword>
<evidence type="ECO:0000256" key="1">
    <source>
        <dbReference type="ARBA" id="ARBA00023015"/>
    </source>
</evidence>
<keyword evidence="1" id="KW-0805">Transcription regulation</keyword>
<dbReference type="InterPro" id="IPR035500">
    <property type="entry name" value="NHR-like_dom_sf"/>
</dbReference>
<evidence type="ECO:0008006" key="6">
    <source>
        <dbReference type="Google" id="ProtNLM"/>
    </source>
</evidence>
<evidence type="ECO:0000256" key="3">
    <source>
        <dbReference type="ARBA" id="ARBA00023170"/>
    </source>
</evidence>
<protein>
    <recommendedName>
        <fullName evidence="6">Androgen receptor</fullName>
    </recommendedName>
</protein>
<name>A0AAV9SAD0_9TELE</name>
<gene>
    <name evidence="4" type="ORF">CRENBAI_026001</name>
</gene>
<evidence type="ECO:0000256" key="2">
    <source>
        <dbReference type="ARBA" id="ARBA00023163"/>
    </source>
</evidence>
<evidence type="ECO:0000313" key="4">
    <source>
        <dbReference type="EMBL" id="KAK5617844.1"/>
    </source>
</evidence>
<reference evidence="4 5" key="1">
    <citation type="submission" date="2021-06" db="EMBL/GenBank/DDBJ databases">
        <authorList>
            <person name="Palmer J.M."/>
        </authorList>
    </citation>
    <scope>NUCLEOTIDE SEQUENCE [LARGE SCALE GENOMIC DNA]</scope>
    <source>
        <strain evidence="4 5">MEX-2019</strain>
        <tissue evidence="4">Muscle</tissue>
    </source>
</reference>
<organism evidence="4 5">
    <name type="scientific">Crenichthys baileyi</name>
    <name type="common">White River springfish</name>
    <dbReference type="NCBI Taxonomy" id="28760"/>
    <lineage>
        <taxon>Eukaryota</taxon>
        <taxon>Metazoa</taxon>
        <taxon>Chordata</taxon>
        <taxon>Craniata</taxon>
        <taxon>Vertebrata</taxon>
        <taxon>Euteleostomi</taxon>
        <taxon>Actinopterygii</taxon>
        <taxon>Neopterygii</taxon>
        <taxon>Teleostei</taxon>
        <taxon>Neoteleostei</taxon>
        <taxon>Acanthomorphata</taxon>
        <taxon>Ovalentaria</taxon>
        <taxon>Atherinomorphae</taxon>
        <taxon>Cyprinodontiformes</taxon>
        <taxon>Goodeidae</taxon>
        <taxon>Crenichthys</taxon>
    </lineage>
</organism>
<comment type="caution">
    <text evidence="4">The sequence shown here is derived from an EMBL/GenBank/DDBJ whole genome shotgun (WGS) entry which is preliminary data.</text>
</comment>
<feature type="non-terminal residue" evidence="4">
    <location>
        <position position="1"/>
    </location>
</feature>
<keyword evidence="3" id="KW-0675">Receptor</keyword>
<evidence type="ECO:0000313" key="5">
    <source>
        <dbReference type="Proteomes" id="UP001311232"/>
    </source>
</evidence>
<dbReference type="AlphaFoldDB" id="A0AAV9SAD0"/>
<keyword evidence="2" id="KW-0804">Transcription</keyword>
<proteinExistence type="predicted"/>
<dbReference type="EMBL" id="JAHHUM010000662">
    <property type="protein sequence ID" value="KAK5617844.1"/>
    <property type="molecule type" value="Genomic_DNA"/>
</dbReference>
<dbReference type="Gene3D" id="1.10.565.10">
    <property type="entry name" value="Retinoid X Receptor"/>
    <property type="match status" value="1"/>
</dbReference>
<accession>A0AAV9SAD0</accession>
<sequence>VVRKLHQFTYDLFIQAQSLQMRVNFPEMISEIVSVHVPKILSGMVKPILFHNTA</sequence>
<dbReference type="Proteomes" id="UP001311232">
    <property type="component" value="Unassembled WGS sequence"/>
</dbReference>